<dbReference type="RefSeq" id="WP_161142316.1">
    <property type="nucleotide sequence ID" value="NZ_SPKJ01000110.1"/>
</dbReference>
<dbReference type="PANTHER" id="PTHR42110:SF1">
    <property type="entry name" value="L-ASPARAGINASE, PUTATIVE (AFU_ORTHOLOGUE AFUA_3G11890)-RELATED"/>
    <property type="match status" value="1"/>
</dbReference>
<protein>
    <submittedName>
        <fullName evidence="1">Asparaginase</fullName>
    </submittedName>
</protein>
<organism evidence="1 2">
    <name type="scientific">Propylenella binzhouense</name>
    <dbReference type="NCBI Taxonomy" id="2555902"/>
    <lineage>
        <taxon>Bacteria</taxon>
        <taxon>Pseudomonadati</taxon>
        <taxon>Pseudomonadota</taxon>
        <taxon>Alphaproteobacteria</taxon>
        <taxon>Hyphomicrobiales</taxon>
        <taxon>Propylenellaceae</taxon>
        <taxon>Propylenella</taxon>
    </lineage>
</organism>
<sequence length="341" mass="34489">MANPVLVEVTRGPLVESRHRASVAVVDAAGTVLWATGDTERPVFPRSAVKPLQALPLVESGAADAFGFDTRELALAQASHGGEPAHVAGVEAMLRAAGFDESALECGAHAPSHPASAEALACAGERPRAVHNNCSGKHAGFLALAARLGVSSNGYVEPGHAVQAAVRDAMADVLRARLGEENRGIDGCSIPSWAVPLAALASGFARFGTGAGLPPVRAAAARRLYEAATSAPFFVAGTGRFCTEVMAGLAGAALVKTGAEGVFCAAVPALGLGIALKCDDGGTRGSECVMAALLARLLPEHAAALAPRLDVPVVTRRGSRVGDIRPVPGAFASLAPPARSV</sequence>
<dbReference type="OrthoDB" id="9780674at2"/>
<reference evidence="1" key="1">
    <citation type="submission" date="2019-03" db="EMBL/GenBank/DDBJ databases">
        <title>Afifella sp. nov., isolated from activated sludge.</title>
        <authorList>
            <person name="Li Q."/>
            <person name="Liu Y."/>
        </authorList>
    </citation>
    <scope>NUCLEOTIDE SEQUENCE</scope>
    <source>
        <strain evidence="1">L72</strain>
    </source>
</reference>
<dbReference type="AlphaFoldDB" id="A0A964T7J2"/>
<keyword evidence="2" id="KW-1185">Reference proteome</keyword>
<evidence type="ECO:0000313" key="1">
    <source>
        <dbReference type="EMBL" id="MYZ49981.1"/>
    </source>
</evidence>
<proteinExistence type="predicted"/>
<comment type="caution">
    <text evidence="1">The sequence shown here is derived from an EMBL/GenBank/DDBJ whole genome shotgun (WGS) entry which is preliminary data.</text>
</comment>
<dbReference type="EMBL" id="SPKJ01000110">
    <property type="protein sequence ID" value="MYZ49981.1"/>
    <property type="molecule type" value="Genomic_DNA"/>
</dbReference>
<dbReference type="InterPro" id="IPR010349">
    <property type="entry name" value="Asparaginase_II"/>
</dbReference>
<name>A0A964T7J2_9HYPH</name>
<evidence type="ECO:0000313" key="2">
    <source>
        <dbReference type="Proteomes" id="UP000773614"/>
    </source>
</evidence>
<accession>A0A964T7J2</accession>
<dbReference type="PANTHER" id="PTHR42110">
    <property type="entry name" value="L-ASPARAGINASE, PUTATIVE (AFU_ORTHOLOGUE AFUA_3G11890)-RELATED"/>
    <property type="match status" value="1"/>
</dbReference>
<dbReference type="Pfam" id="PF06089">
    <property type="entry name" value="Asparaginase_II"/>
    <property type="match status" value="1"/>
</dbReference>
<gene>
    <name evidence="1" type="ORF">E4O86_19940</name>
</gene>
<dbReference type="Proteomes" id="UP000773614">
    <property type="component" value="Unassembled WGS sequence"/>
</dbReference>